<dbReference type="PROSITE" id="PS50920">
    <property type="entry name" value="SOLCAR"/>
    <property type="match status" value="1"/>
</dbReference>
<keyword evidence="9 10" id="KW-0472">Membrane</keyword>
<evidence type="ECO:0000313" key="13">
    <source>
        <dbReference type="EMBL" id="CAJ1935386.1"/>
    </source>
</evidence>
<evidence type="ECO:0000256" key="7">
    <source>
        <dbReference type="ARBA" id="ARBA00022989"/>
    </source>
</evidence>
<evidence type="ECO:0000256" key="8">
    <source>
        <dbReference type="ARBA" id="ARBA00023128"/>
    </source>
</evidence>
<keyword evidence="4 10" id="KW-0812">Transmembrane</keyword>
<dbReference type="Pfam" id="PF00153">
    <property type="entry name" value="Mito_carr"/>
    <property type="match status" value="3"/>
</dbReference>
<sequence length="315" mass="34964">MANNLISAPTVAVNYNHHSNSNNNDYKYAKCLISGVCASSIRWVLTPFDNVKCKMQVEPSKYPTFVSGLRITWQNHGTAGLYRGLSPTILAYSAQTGTKYMMYDVFKDSWAQYFGAEFCQDHKNAIYILSAAGAEAIADVAMAPWEMIKVKVQTTPTFPSRLSTALATMLGDRKLYQFPFGTIRPLWTRQIVGTVANFYTFECVTDYIYSSDELTRLFTSDNDSASGKLVVTCVAGSMAGVVSAVISHPFDVMVSLRTQHPNQPMLTTIQDYGWKNLFTRGLGPRVGLTSSILCVQWFLYDSCRTMLGMPTSGSH</sequence>
<reference evidence="13" key="1">
    <citation type="submission" date="2023-08" db="EMBL/GenBank/DDBJ databases">
        <authorList>
            <person name="Audoor S."/>
            <person name="Bilcke G."/>
        </authorList>
    </citation>
    <scope>NUCLEOTIDE SEQUENCE</scope>
</reference>
<keyword evidence="8" id="KW-0496">Mitochondrion</keyword>
<keyword evidence="6" id="KW-0999">Mitochondrion inner membrane</keyword>
<dbReference type="EMBL" id="CAKOGP040000467">
    <property type="protein sequence ID" value="CAJ1935386.1"/>
    <property type="molecule type" value="Genomic_DNA"/>
</dbReference>
<accession>A0AAD2CNW7</accession>
<evidence type="ECO:0000256" key="10">
    <source>
        <dbReference type="PROSITE-ProRule" id="PRU00282"/>
    </source>
</evidence>
<dbReference type="Proteomes" id="UP001295423">
    <property type="component" value="Unassembled WGS sequence"/>
</dbReference>
<dbReference type="InterPro" id="IPR018108">
    <property type="entry name" value="MCP_transmembrane"/>
</dbReference>
<protein>
    <recommendedName>
        <fullName evidence="15">Mitochondrial carrier protein</fullName>
    </recommendedName>
</protein>
<evidence type="ECO:0000256" key="4">
    <source>
        <dbReference type="ARBA" id="ARBA00022692"/>
    </source>
</evidence>
<proteinExistence type="inferred from homology"/>
<dbReference type="PANTHER" id="PTHR45671:SF28">
    <property type="entry name" value="CARRIER PROTEIN, PUTATIVE-RELATED"/>
    <property type="match status" value="1"/>
</dbReference>
<organism evidence="13 14">
    <name type="scientific">Cylindrotheca closterium</name>
    <dbReference type="NCBI Taxonomy" id="2856"/>
    <lineage>
        <taxon>Eukaryota</taxon>
        <taxon>Sar</taxon>
        <taxon>Stramenopiles</taxon>
        <taxon>Ochrophyta</taxon>
        <taxon>Bacillariophyta</taxon>
        <taxon>Bacillariophyceae</taxon>
        <taxon>Bacillariophycidae</taxon>
        <taxon>Bacillariales</taxon>
        <taxon>Bacillariaceae</taxon>
        <taxon>Cylindrotheca</taxon>
    </lineage>
</organism>
<evidence type="ECO:0008006" key="15">
    <source>
        <dbReference type="Google" id="ProtNLM"/>
    </source>
</evidence>
<evidence type="ECO:0000256" key="9">
    <source>
        <dbReference type="ARBA" id="ARBA00023136"/>
    </source>
</evidence>
<comment type="similarity">
    <text evidence="2 11">Belongs to the mitochondrial carrier (TC 2.A.29) family.</text>
</comment>
<evidence type="ECO:0000256" key="6">
    <source>
        <dbReference type="ARBA" id="ARBA00022792"/>
    </source>
</evidence>
<dbReference type="InterPro" id="IPR023395">
    <property type="entry name" value="MCP_dom_sf"/>
</dbReference>
<dbReference type="Gene3D" id="1.50.40.10">
    <property type="entry name" value="Mitochondrial carrier domain"/>
    <property type="match status" value="2"/>
</dbReference>
<evidence type="ECO:0000256" key="2">
    <source>
        <dbReference type="ARBA" id="ARBA00006375"/>
    </source>
</evidence>
<dbReference type="GO" id="GO:1990547">
    <property type="term" value="P:mitochondrial phosphate ion transmembrane transport"/>
    <property type="evidence" value="ECO:0007669"/>
    <property type="project" value="InterPro"/>
</dbReference>
<dbReference type="AlphaFoldDB" id="A0AAD2CNW7"/>
<dbReference type="SUPFAM" id="SSF103506">
    <property type="entry name" value="Mitochondrial carrier"/>
    <property type="match status" value="1"/>
</dbReference>
<keyword evidence="7" id="KW-1133">Transmembrane helix</keyword>
<feature type="repeat" description="Solcar" evidence="10">
    <location>
        <begin position="26"/>
        <end position="109"/>
    </location>
</feature>
<dbReference type="InterPro" id="IPR044677">
    <property type="entry name" value="SLC25A3/Pic2/Mir1-like"/>
</dbReference>
<comment type="subcellular location">
    <subcellularLocation>
        <location evidence="1">Mitochondrion inner membrane</location>
        <topology evidence="1">Multi-pass membrane protein</topology>
    </subcellularLocation>
</comment>
<name>A0AAD2CNW7_9STRA</name>
<evidence type="ECO:0000256" key="11">
    <source>
        <dbReference type="RuleBase" id="RU000488"/>
    </source>
</evidence>
<dbReference type="GO" id="GO:0005315">
    <property type="term" value="F:phosphate transmembrane transporter activity"/>
    <property type="evidence" value="ECO:0007669"/>
    <property type="project" value="InterPro"/>
</dbReference>
<keyword evidence="5" id="KW-0677">Repeat</keyword>
<dbReference type="PANTHER" id="PTHR45671">
    <property type="entry name" value="SOLUTE CARRIER FAMILY 25 (MITOCHONDRIAL CARRIER PHOSPHATE CARRIER), MEMBER 3, LIKE-RELATED-RELATED"/>
    <property type="match status" value="1"/>
</dbReference>
<evidence type="ECO:0000313" key="12">
    <source>
        <dbReference type="EMBL" id="CAJ1935127.1"/>
    </source>
</evidence>
<evidence type="ECO:0000256" key="1">
    <source>
        <dbReference type="ARBA" id="ARBA00004448"/>
    </source>
</evidence>
<keyword evidence="3 11" id="KW-0813">Transport</keyword>
<evidence type="ECO:0000256" key="3">
    <source>
        <dbReference type="ARBA" id="ARBA00022448"/>
    </source>
</evidence>
<evidence type="ECO:0000313" key="14">
    <source>
        <dbReference type="Proteomes" id="UP001295423"/>
    </source>
</evidence>
<evidence type="ECO:0000256" key="5">
    <source>
        <dbReference type="ARBA" id="ARBA00022737"/>
    </source>
</evidence>
<gene>
    <name evidence="12" type="ORF">CYCCA115_LOCUS4465</name>
    <name evidence="13" type="ORF">CYCCA115_LOCUS4721</name>
</gene>
<dbReference type="GO" id="GO:0005743">
    <property type="term" value="C:mitochondrial inner membrane"/>
    <property type="evidence" value="ECO:0007669"/>
    <property type="project" value="UniProtKB-SubCell"/>
</dbReference>
<comment type="caution">
    <text evidence="13">The sequence shown here is derived from an EMBL/GenBank/DDBJ whole genome shotgun (WGS) entry which is preliminary data.</text>
</comment>
<keyword evidence="14" id="KW-1185">Reference proteome</keyword>
<dbReference type="EMBL" id="CAKOGP040000446">
    <property type="protein sequence ID" value="CAJ1935127.1"/>
    <property type="molecule type" value="Genomic_DNA"/>
</dbReference>